<accession>A0A1V4HTY9</accession>
<sequence length="67" mass="7752">MPWHLFAKAFGWRNATDEDSETPLLVVWHPRLRRHFTGSDAWKRAVCLSIHAPQPSPIDADKKESRS</sequence>
<dbReference type="OrthoDB" id="8244264at2"/>
<evidence type="ECO:0000313" key="1">
    <source>
        <dbReference type="EMBL" id="OPH81394.1"/>
    </source>
</evidence>
<evidence type="ECO:0000313" key="2">
    <source>
        <dbReference type="Proteomes" id="UP000189940"/>
    </source>
</evidence>
<comment type="caution">
    <text evidence="1">The sequence shown here is derived from an EMBL/GenBank/DDBJ whole genome shotgun (WGS) entry which is preliminary data.</text>
</comment>
<dbReference type="STRING" id="29421.B2M20_18135"/>
<proteinExistence type="predicted"/>
<reference evidence="1 2" key="1">
    <citation type="submission" date="2017-02" db="EMBL/GenBank/DDBJ databases">
        <title>Genome sequence of the nitrite-oxidizing bacterium Nitrobacter vulgaris strain Ab1.</title>
        <authorList>
            <person name="Mellbye B.L."/>
            <person name="Davis E.W."/>
            <person name="Spieck E."/>
            <person name="Chang J.H."/>
            <person name="Bottomley P.J."/>
            <person name="Sayavedra-Soto L.A."/>
        </authorList>
    </citation>
    <scope>NUCLEOTIDE SEQUENCE [LARGE SCALE GENOMIC DNA]</scope>
    <source>
        <strain evidence="1 2">Ab1</strain>
    </source>
</reference>
<gene>
    <name evidence="1" type="ORF">B2M20_18135</name>
</gene>
<dbReference type="Proteomes" id="UP000189940">
    <property type="component" value="Unassembled WGS sequence"/>
</dbReference>
<dbReference type="EMBL" id="MWPQ01000069">
    <property type="protein sequence ID" value="OPH81394.1"/>
    <property type="molecule type" value="Genomic_DNA"/>
</dbReference>
<dbReference type="AlphaFoldDB" id="A0A1V4HTY9"/>
<organism evidence="1 2">
    <name type="scientific">Nitrobacter vulgaris</name>
    <dbReference type="NCBI Taxonomy" id="29421"/>
    <lineage>
        <taxon>Bacteria</taxon>
        <taxon>Pseudomonadati</taxon>
        <taxon>Pseudomonadota</taxon>
        <taxon>Alphaproteobacteria</taxon>
        <taxon>Hyphomicrobiales</taxon>
        <taxon>Nitrobacteraceae</taxon>
        <taxon>Nitrobacter</taxon>
    </lineage>
</organism>
<protein>
    <submittedName>
        <fullName evidence="1">Uncharacterized protein</fullName>
    </submittedName>
</protein>
<keyword evidence="2" id="KW-1185">Reference proteome</keyword>
<name>A0A1V4HTY9_NITVU</name>